<proteinExistence type="predicted"/>
<name>A0AAU9J6M3_9CILI</name>
<keyword evidence="4" id="KW-1185">Reference proteome</keyword>
<keyword evidence="1" id="KW-0175">Coiled coil</keyword>
<feature type="region of interest" description="Disordered" evidence="2">
    <location>
        <begin position="1"/>
        <end position="29"/>
    </location>
</feature>
<sequence>MERRKPRSKIPSQQTAALTSSSTPVSSLRLPESGEILNLEPLGNIEQLKEIIHQLQLKDAITRQELSKAERVKKELSDIKLSIQSDIQRLEKELTQEDRMLQRQEDDLVNIKSKDSIPYKPHRHYASEITFTTEKCRAWIKEMETIHNDETQAHIRTQHNFGNLERDLKRNGDSREIIETMKELINDYESLLALKDSKARVESAFLYQDVEVLKRNYSDEANILEGLRATAFKFQKERYEVEKRVKECCNDEKIEKGLNDKPAEADALQAANQILVRLKEKLGKSNETSPFLTKINQQVNIHKNRVQL</sequence>
<gene>
    <name evidence="3" type="ORF">BSTOLATCC_MIC34895</name>
</gene>
<evidence type="ECO:0000313" key="4">
    <source>
        <dbReference type="Proteomes" id="UP001162131"/>
    </source>
</evidence>
<comment type="caution">
    <text evidence="3">The sequence shown here is derived from an EMBL/GenBank/DDBJ whole genome shotgun (WGS) entry which is preliminary data.</text>
</comment>
<feature type="compositionally biased region" description="Low complexity" evidence="2">
    <location>
        <begin position="12"/>
        <end position="23"/>
    </location>
</feature>
<evidence type="ECO:0000313" key="3">
    <source>
        <dbReference type="EMBL" id="CAG9323859.1"/>
    </source>
</evidence>
<reference evidence="3" key="1">
    <citation type="submission" date="2021-09" db="EMBL/GenBank/DDBJ databases">
        <authorList>
            <consortium name="AG Swart"/>
            <person name="Singh M."/>
            <person name="Singh A."/>
            <person name="Seah K."/>
            <person name="Emmerich C."/>
        </authorList>
    </citation>
    <scope>NUCLEOTIDE SEQUENCE</scope>
    <source>
        <strain evidence="3">ATCC30299</strain>
    </source>
</reference>
<dbReference type="AlphaFoldDB" id="A0AAU9J6M3"/>
<organism evidence="3 4">
    <name type="scientific">Blepharisma stoltei</name>
    <dbReference type="NCBI Taxonomy" id="1481888"/>
    <lineage>
        <taxon>Eukaryota</taxon>
        <taxon>Sar</taxon>
        <taxon>Alveolata</taxon>
        <taxon>Ciliophora</taxon>
        <taxon>Postciliodesmatophora</taxon>
        <taxon>Heterotrichea</taxon>
        <taxon>Heterotrichida</taxon>
        <taxon>Blepharismidae</taxon>
        <taxon>Blepharisma</taxon>
    </lineage>
</organism>
<dbReference type="EMBL" id="CAJZBQ010000035">
    <property type="protein sequence ID" value="CAG9323859.1"/>
    <property type="molecule type" value="Genomic_DNA"/>
</dbReference>
<accession>A0AAU9J6M3</accession>
<feature type="coiled-coil region" evidence="1">
    <location>
        <begin position="73"/>
        <end position="107"/>
    </location>
</feature>
<evidence type="ECO:0000256" key="2">
    <source>
        <dbReference type="SAM" id="MobiDB-lite"/>
    </source>
</evidence>
<evidence type="ECO:0000256" key="1">
    <source>
        <dbReference type="SAM" id="Coils"/>
    </source>
</evidence>
<protein>
    <submittedName>
        <fullName evidence="3">Uncharacterized protein</fullName>
    </submittedName>
</protein>
<dbReference type="Proteomes" id="UP001162131">
    <property type="component" value="Unassembled WGS sequence"/>
</dbReference>